<reference evidence="2" key="1">
    <citation type="submission" date="2022-01" db="EMBL/GenBank/DDBJ databases">
        <authorList>
            <person name="King R."/>
        </authorList>
    </citation>
    <scope>NUCLEOTIDE SEQUENCE</scope>
</reference>
<organism evidence="2 3">
    <name type="scientific">Nezara viridula</name>
    <name type="common">Southern green stink bug</name>
    <name type="synonym">Cimex viridulus</name>
    <dbReference type="NCBI Taxonomy" id="85310"/>
    <lineage>
        <taxon>Eukaryota</taxon>
        <taxon>Metazoa</taxon>
        <taxon>Ecdysozoa</taxon>
        <taxon>Arthropoda</taxon>
        <taxon>Hexapoda</taxon>
        <taxon>Insecta</taxon>
        <taxon>Pterygota</taxon>
        <taxon>Neoptera</taxon>
        <taxon>Paraneoptera</taxon>
        <taxon>Hemiptera</taxon>
        <taxon>Heteroptera</taxon>
        <taxon>Panheteroptera</taxon>
        <taxon>Pentatomomorpha</taxon>
        <taxon>Pentatomoidea</taxon>
        <taxon>Pentatomidae</taxon>
        <taxon>Pentatominae</taxon>
        <taxon>Nezara</taxon>
    </lineage>
</organism>
<evidence type="ECO:0000313" key="2">
    <source>
        <dbReference type="EMBL" id="CAH1402536.1"/>
    </source>
</evidence>
<feature type="region of interest" description="Disordered" evidence="1">
    <location>
        <begin position="78"/>
        <end position="109"/>
    </location>
</feature>
<keyword evidence="3" id="KW-1185">Reference proteome</keyword>
<feature type="compositionally biased region" description="Basic and acidic residues" evidence="1">
    <location>
        <begin position="84"/>
        <end position="95"/>
    </location>
</feature>
<evidence type="ECO:0000313" key="3">
    <source>
        <dbReference type="Proteomes" id="UP001152798"/>
    </source>
</evidence>
<accession>A0A9P0MTA2</accession>
<protein>
    <submittedName>
        <fullName evidence="2">Uncharacterized protein</fullName>
    </submittedName>
</protein>
<evidence type="ECO:0000256" key="1">
    <source>
        <dbReference type="SAM" id="MobiDB-lite"/>
    </source>
</evidence>
<dbReference type="Proteomes" id="UP001152798">
    <property type="component" value="Chromosome 5"/>
</dbReference>
<sequence>MQLQFFTTVSAILSHSVIQHRLTFSYPQTLGNLVLGVDLDPYTLINSIRLINSHERAKVRNKRAVALMKRDSWLAPSALGPDRSMGRHETLRNSSRDALSFPSPRRQDGCEMPGWSDDQLLFPLKILVYHWYDERKRKLKIPIRKI</sequence>
<dbReference type="EMBL" id="OV725081">
    <property type="protein sequence ID" value="CAH1402536.1"/>
    <property type="molecule type" value="Genomic_DNA"/>
</dbReference>
<proteinExistence type="predicted"/>
<name>A0A9P0MTA2_NEZVI</name>
<dbReference type="AlphaFoldDB" id="A0A9P0MTA2"/>
<gene>
    <name evidence="2" type="ORF">NEZAVI_LOCUS11337</name>
</gene>